<dbReference type="InterPro" id="IPR007627">
    <property type="entry name" value="RNA_pol_sigma70_r2"/>
</dbReference>
<comment type="similarity">
    <text evidence="1">Belongs to the sigma-70 factor family. ECF subfamily.</text>
</comment>
<accession>A0A2H0W0C2</accession>
<dbReference type="SUPFAM" id="SSF88659">
    <property type="entry name" value="Sigma3 and sigma4 domains of RNA polymerase sigma factors"/>
    <property type="match status" value="1"/>
</dbReference>
<dbReference type="InterPro" id="IPR036388">
    <property type="entry name" value="WH-like_DNA-bd_sf"/>
</dbReference>
<dbReference type="AlphaFoldDB" id="A0A2H0W0C2"/>
<dbReference type="InterPro" id="IPR013324">
    <property type="entry name" value="RNA_pol_sigma_r3/r4-like"/>
</dbReference>
<protein>
    <recommendedName>
        <fullName evidence="9">RNA polymerase subunit sigma-24</fullName>
    </recommendedName>
</protein>
<evidence type="ECO:0000256" key="4">
    <source>
        <dbReference type="ARBA" id="ARBA00023163"/>
    </source>
</evidence>
<dbReference type="GO" id="GO:0016987">
    <property type="term" value="F:sigma factor activity"/>
    <property type="evidence" value="ECO:0007669"/>
    <property type="project" value="UniProtKB-KW"/>
</dbReference>
<sequence length="192" mass="22317">MSKIKEQVLLIRAKNGDTEAFGEIYDLYVDRIYRFIFFKISSHEEAEDLTAEVFLKAWRYIQDEATRAVGNLNALLYRTARNLVIDHYRTSNREISLEAEEVLDVLDTSSQPSLLDQVEVLSEIAQLEKYLTQLKDEYREIIILRYIDELDTAEVAEIIEKSKGATRVLLHRSLAQLKKLIEDDRSKTDSKT</sequence>
<dbReference type="SUPFAM" id="SSF88946">
    <property type="entry name" value="Sigma2 domain of RNA polymerase sigma factors"/>
    <property type="match status" value="1"/>
</dbReference>
<evidence type="ECO:0000256" key="2">
    <source>
        <dbReference type="ARBA" id="ARBA00023015"/>
    </source>
</evidence>
<dbReference type="EMBL" id="PEZZ01000035">
    <property type="protein sequence ID" value="PIS04788.1"/>
    <property type="molecule type" value="Genomic_DNA"/>
</dbReference>
<dbReference type="Pfam" id="PF04542">
    <property type="entry name" value="Sigma70_r2"/>
    <property type="match status" value="1"/>
</dbReference>
<name>A0A2H0W0C2_9BACT</name>
<dbReference type="PANTHER" id="PTHR43133">
    <property type="entry name" value="RNA POLYMERASE ECF-TYPE SIGMA FACTO"/>
    <property type="match status" value="1"/>
</dbReference>
<dbReference type="InterPro" id="IPR013249">
    <property type="entry name" value="RNA_pol_sigma70_r4_t2"/>
</dbReference>
<dbReference type="InterPro" id="IPR013325">
    <property type="entry name" value="RNA_pol_sigma_r2"/>
</dbReference>
<evidence type="ECO:0000259" key="6">
    <source>
        <dbReference type="Pfam" id="PF08281"/>
    </source>
</evidence>
<dbReference type="Gene3D" id="1.10.10.10">
    <property type="entry name" value="Winged helix-like DNA-binding domain superfamily/Winged helix DNA-binding domain"/>
    <property type="match status" value="1"/>
</dbReference>
<keyword evidence="2" id="KW-0805">Transcription regulation</keyword>
<dbReference type="Gene3D" id="1.10.1740.10">
    <property type="match status" value="1"/>
</dbReference>
<dbReference type="InterPro" id="IPR039425">
    <property type="entry name" value="RNA_pol_sigma-70-like"/>
</dbReference>
<keyword evidence="3" id="KW-0731">Sigma factor</keyword>
<dbReference type="NCBIfam" id="TIGR02937">
    <property type="entry name" value="sigma70-ECF"/>
    <property type="match status" value="1"/>
</dbReference>
<evidence type="ECO:0000313" key="7">
    <source>
        <dbReference type="EMBL" id="PIS04788.1"/>
    </source>
</evidence>
<evidence type="ECO:0008006" key="9">
    <source>
        <dbReference type="Google" id="ProtNLM"/>
    </source>
</evidence>
<dbReference type="GO" id="GO:0003677">
    <property type="term" value="F:DNA binding"/>
    <property type="evidence" value="ECO:0007669"/>
    <property type="project" value="InterPro"/>
</dbReference>
<reference evidence="8" key="1">
    <citation type="submission" date="2017-09" db="EMBL/GenBank/DDBJ databases">
        <title>Depth-based differentiation of microbial function through sediment-hosted aquifers and enrichment of novel symbionts in the deep terrestrial subsurface.</title>
        <authorList>
            <person name="Probst A.J."/>
            <person name="Ladd B."/>
            <person name="Jarett J.K."/>
            <person name="Geller-Mcgrath D.E."/>
            <person name="Sieber C.M.K."/>
            <person name="Emerson J.B."/>
            <person name="Anantharaman K."/>
            <person name="Thomas B.C."/>
            <person name="Malmstrom R."/>
            <person name="Stieglmeier M."/>
            <person name="Klingl A."/>
            <person name="Woyke T."/>
            <person name="Ryan C.M."/>
            <person name="Banfield J.F."/>
        </authorList>
    </citation>
    <scope>NUCLEOTIDE SEQUENCE [LARGE SCALE GENOMIC DNA]</scope>
</reference>
<dbReference type="PANTHER" id="PTHR43133:SF57">
    <property type="entry name" value="RNA POLYMERASE SIGMA-70 FACTOR"/>
    <property type="match status" value="1"/>
</dbReference>
<keyword evidence="4" id="KW-0804">Transcription</keyword>
<feature type="domain" description="RNA polymerase sigma factor 70 region 4 type 2" evidence="6">
    <location>
        <begin position="126"/>
        <end position="177"/>
    </location>
</feature>
<evidence type="ECO:0000313" key="8">
    <source>
        <dbReference type="Proteomes" id="UP000230935"/>
    </source>
</evidence>
<evidence type="ECO:0000259" key="5">
    <source>
        <dbReference type="Pfam" id="PF04542"/>
    </source>
</evidence>
<organism evidence="7 8">
    <name type="scientific">Candidatus Buchananbacteria bacterium CG10_big_fil_rev_8_21_14_0_10_42_9</name>
    <dbReference type="NCBI Taxonomy" id="1974526"/>
    <lineage>
        <taxon>Bacteria</taxon>
        <taxon>Candidatus Buchananiibacteriota</taxon>
    </lineage>
</organism>
<evidence type="ECO:0000256" key="1">
    <source>
        <dbReference type="ARBA" id="ARBA00010641"/>
    </source>
</evidence>
<dbReference type="InterPro" id="IPR014284">
    <property type="entry name" value="RNA_pol_sigma-70_dom"/>
</dbReference>
<gene>
    <name evidence="7" type="ORF">COT81_04545</name>
</gene>
<evidence type="ECO:0000256" key="3">
    <source>
        <dbReference type="ARBA" id="ARBA00023082"/>
    </source>
</evidence>
<dbReference type="CDD" id="cd06171">
    <property type="entry name" value="Sigma70_r4"/>
    <property type="match status" value="1"/>
</dbReference>
<dbReference type="Pfam" id="PF08281">
    <property type="entry name" value="Sigma70_r4_2"/>
    <property type="match status" value="1"/>
</dbReference>
<proteinExistence type="inferred from homology"/>
<comment type="caution">
    <text evidence="7">The sequence shown here is derived from an EMBL/GenBank/DDBJ whole genome shotgun (WGS) entry which is preliminary data.</text>
</comment>
<feature type="domain" description="RNA polymerase sigma-70 region 2" evidence="5">
    <location>
        <begin position="25"/>
        <end position="93"/>
    </location>
</feature>
<dbReference type="GO" id="GO:0006352">
    <property type="term" value="P:DNA-templated transcription initiation"/>
    <property type="evidence" value="ECO:0007669"/>
    <property type="project" value="InterPro"/>
</dbReference>
<dbReference type="Proteomes" id="UP000230935">
    <property type="component" value="Unassembled WGS sequence"/>
</dbReference>